<dbReference type="InterPro" id="IPR001138">
    <property type="entry name" value="Zn2Cys6_DnaBD"/>
</dbReference>
<feature type="compositionally biased region" description="Low complexity" evidence="6">
    <location>
        <begin position="364"/>
        <end position="373"/>
    </location>
</feature>
<accession>B6Q3X8</accession>
<evidence type="ECO:0000259" key="7">
    <source>
        <dbReference type="PROSITE" id="PS50048"/>
    </source>
</evidence>
<evidence type="ECO:0000256" key="2">
    <source>
        <dbReference type="ARBA" id="ARBA00023015"/>
    </source>
</evidence>
<organism evidence="8 9">
    <name type="scientific">Talaromyces marneffei (strain ATCC 18224 / CBS 334.59 / QM 7333)</name>
    <name type="common">Penicillium marneffei</name>
    <dbReference type="NCBI Taxonomy" id="441960"/>
    <lineage>
        <taxon>Eukaryota</taxon>
        <taxon>Fungi</taxon>
        <taxon>Dikarya</taxon>
        <taxon>Ascomycota</taxon>
        <taxon>Pezizomycotina</taxon>
        <taxon>Eurotiomycetes</taxon>
        <taxon>Eurotiomycetidae</taxon>
        <taxon>Eurotiales</taxon>
        <taxon>Trichocomaceae</taxon>
        <taxon>Talaromyces</taxon>
        <taxon>Talaromyces sect. Talaromyces</taxon>
    </lineage>
</organism>
<evidence type="ECO:0000256" key="5">
    <source>
        <dbReference type="ARBA" id="ARBA00023242"/>
    </source>
</evidence>
<dbReference type="SMART" id="SM00066">
    <property type="entry name" value="GAL4"/>
    <property type="match status" value="1"/>
</dbReference>
<protein>
    <submittedName>
        <fullName evidence="8">C6 finger domain protein, putative</fullName>
    </submittedName>
</protein>
<feature type="compositionally biased region" description="Polar residues" evidence="6">
    <location>
        <begin position="374"/>
        <end position="383"/>
    </location>
</feature>
<dbReference type="VEuPathDB" id="FungiDB:PMAA_020610"/>
<dbReference type="CDD" id="cd00067">
    <property type="entry name" value="GAL4"/>
    <property type="match status" value="1"/>
</dbReference>
<comment type="subcellular location">
    <subcellularLocation>
        <location evidence="1">Nucleus</location>
    </subcellularLocation>
</comment>
<name>B6Q3X8_TALMQ</name>
<keyword evidence="3" id="KW-0238">DNA-binding</keyword>
<evidence type="ECO:0000256" key="4">
    <source>
        <dbReference type="ARBA" id="ARBA00023163"/>
    </source>
</evidence>
<keyword evidence="2" id="KW-0805">Transcription regulation</keyword>
<feature type="region of interest" description="Disordered" evidence="6">
    <location>
        <begin position="391"/>
        <end position="412"/>
    </location>
</feature>
<dbReference type="AlphaFoldDB" id="B6Q3X8"/>
<dbReference type="Gene3D" id="4.10.240.10">
    <property type="entry name" value="Zn(2)-C6 fungal-type DNA-binding domain"/>
    <property type="match status" value="1"/>
</dbReference>
<proteinExistence type="predicted"/>
<dbReference type="GO" id="GO:0000976">
    <property type="term" value="F:transcription cis-regulatory region binding"/>
    <property type="evidence" value="ECO:0007669"/>
    <property type="project" value="TreeGrafter"/>
</dbReference>
<sequence length="507" mass="55573">MQSIDEAGKPRYRAACDACRQSKVRCSGGGVCIRCKKHDYKCRYSIAHRAGKPKGSKNKATLKKLENLQAAQLGKLALGGGTGVVSTSMISRPLTDAEFPQQRKRRNISTHDIRARYELVHPSQLHMRNPSHPMARKYLCADPMFPVYPSPTSPAEPHLWEGGMPSTDIGFYDSLETVYGHASPTLAPYLPSPSEEATTAFSLQSNSPTVARVCHCIDRLDASQRQISTLDPDLTLWRFDPTMELVTASLSSSHIFLSCAACPNMSGGSLWLLISVLDRSFDVLNHLVLHRVSQDNHEAWSDQQQQQYHVIPYNYAFALQDCILEQGITTSYQIVRALRDVIYTEIGISGGVLGDIGMHNNALSSSSSSSSSSGFPSPTSMETPAQEFIHKSDRIHQTRNPECSALKNGKAKSNNALSPNEISFVLQTIHRYDTLIGNMQAILARITTAATAHANPVSWPISMSETATTQCGGGVAPYQQAITMEGFPQQAHPDHARLPSYDMIGLS</sequence>
<dbReference type="GO" id="GO:0005634">
    <property type="term" value="C:nucleus"/>
    <property type="evidence" value="ECO:0007669"/>
    <property type="project" value="UniProtKB-SubCell"/>
</dbReference>
<gene>
    <name evidence="8" type="ORF">PMAA_020610</name>
</gene>
<evidence type="ECO:0000313" key="9">
    <source>
        <dbReference type="Proteomes" id="UP000001294"/>
    </source>
</evidence>
<dbReference type="SUPFAM" id="SSF57701">
    <property type="entry name" value="Zn2/Cys6 DNA-binding domain"/>
    <property type="match status" value="1"/>
</dbReference>
<dbReference type="PANTHER" id="PTHR31845">
    <property type="entry name" value="FINGER DOMAIN PROTEIN, PUTATIVE-RELATED"/>
    <property type="match status" value="1"/>
</dbReference>
<dbReference type="PhylomeDB" id="B6Q3X8"/>
<keyword evidence="9" id="KW-1185">Reference proteome</keyword>
<feature type="region of interest" description="Disordered" evidence="6">
    <location>
        <begin position="364"/>
        <end position="383"/>
    </location>
</feature>
<dbReference type="GO" id="GO:0000981">
    <property type="term" value="F:DNA-binding transcription factor activity, RNA polymerase II-specific"/>
    <property type="evidence" value="ECO:0007669"/>
    <property type="project" value="InterPro"/>
</dbReference>
<dbReference type="PROSITE" id="PS50048">
    <property type="entry name" value="ZN2_CY6_FUNGAL_2"/>
    <property type="match status" value="1"/>
</dbReference>
<dbReference type="PROSITE" id="PS00463">
    <property type="entry name" value="ZN2_CY6_FUNGAL_1"/>
    <property type="match status" value="1"/>
</dbReference>
<evidence type="ECO:0000313" key="8">
    <source>
        <dbReference type="EMBL" id="EEA27171.1"/>
    </source>
</evidence>
<dbReference type="OrthoDB" id="2943660at2759"/>
<evidence type="ECO:0000256" key="6">
    <source>
        <dbReference type="SAM" id="MobiDB-lite"/>
    </source>
</evidence>
<dbReference type="EMBL" id="DS995899">
    <property type="protein sequence ID" value="EEA27171.1"/>
    <property type="molecule type" value="Genomic_DNA"/>
</dbReference>
<keyword evidence="5" id="KW-0539">Nucleus</keyword>
<reference evidence="9" key="1">
    <citation type="journal article" date="2015" name="Genome Announc.">
        <title>Genome sequence of the AIDS-associated pathogen Penicillium marneffei (ATCC18224) and its near taxonomic relative Talaromyces stipitatus (ATCC10500).</title>
        <authorList>
            <person name="Nierman W.C."/>
            <person name="Fedorova-Abrams N.D."/>
            <person name="Andrianopoulos A."/>
        </authorList>
    </citation>
    <scope>NUCLEOTIDE SEQUENCE [LARGE SCALE GENOMIC DNA]</scope>
    <source>
        <strain evidence="9">ATCC 18224 / CBS 334.59 / QM 7333</strain>
    </source>
</reference>
<dbReference type="HOGENOM" id="CLU_546497_0_0_1"/>
<dbReference type="Pfam" id="PF00172">
    <property type="entry name" value="Zn_clus"/>
    <property type="match status" value="1"/>
</dbReference>
<dbReference type="STRING" id="441960.B6Q3X8"/>
<dbReference type="Proteomes" id="UP000001294">
    <property type="component" value="Unassembled WGS sequence"/>
</dbReference>
<evidence type="ECO:0000256" key="3">
    <source>
        <dbReference type="ARBA" id="ARBA00023125"/>
    </source>
</evidence>
<dbReference type="InterPro" id="IPR036864">
    <property type="entry name" value="Zn2-C6_fun-type_DNA-bd_sf"/>
</dbReference>
<dbReference type="GO" id="GO:0008270">
    <property type="term" value="F:zinc ion binding"/>
    <property type="evidence" value="ECO:0007669"/>
    <property type="project" value="InterPro"/>
</dbReference>
<feature type="domain" description="Zn(2)-C6 fungal-type" evidence="7">
    <location>
        <begin position="15"/>
        <end position="44"/>
    </location>
</feature>
<dbReference type="InterPro" id="IPR051089">
    <property type="entry name" value="prtT"/>
</dbReference>
<dbReference type="PANTHER" id="PTHR31845:SF17">
    <property type="entry name" value="ZN(II)2CYS6 TRANSCRIPTION FACTOR (EUROFUNG)"/>
    <property type="match status" value="1"/>
</dbReference>
<keyword evidence="4" id="KW-0804">Transcription</keyword>
<evidence type="ECO:0000256" key="1">
    <source>
        <dbReference type="ARBA" id="ARBA00004123"/>
    </source>
</evidence>